<gene>
    <name evidence="2" type="ORF">CPB84DRAFT_1859178</name>
</gene>
<organism evidence="2 3">
    <name type="scientific">Gymnopilus junonius</name>
    <name type="common">Spectacular rustgill mushroom</name>
    <name type="synonym">Gymnopilus spectabilis subsp. junonius</name>
    <dbReference type="NCBI Taxonomy" id="109634"/>
    <lineage>
        <taxon>Eukaryota</taxon>
        <taxon>Fungi</taxon>
        <taxon>Dikarya</taxon>
        <taxon>Basidiomycota</taxon>
        <taxon>Agaricomycotina</taxon>
        <taxon>Agaricomycetes</taxon>
        <taxon>Agaricomycetidae</taxon>
        <taxon>Agaricales</taxon>
        <taxon>Agaricineae</taxon>
        <taxon>Hymenogastraceae</taxon>
        <taxon>Gymnopilus</taxon>
    </lineage>
</organism>
<reference evidence="2" key="1">
    <citation type="submission" date="2020-11" db="EMBL/GenBank/DDBJ databases">
        <authorList>
            <consortium name="DOE Joint Genome Institute"/>
            <person name="Ahrendt S."/>
            <person name="Riley R."/>
            <person name="Andreopoulos W."/>
            <person name="LaButti K."/>
            <person name="Pangilinan J."/>
            <person name="Ruiz-duenas F.J."/>
            <person name="Barrasa J.M."/>
            <person name="Sanchez-Garcia M."/>
            <person name="Camarero S."/>
            <person name="Miyauchi S."/>
            <person name="Serrano A."/>
            <person name="Linde D."/>
            <person name="Babiker R."/>
            <person name="Drula E."/>
            <person name="Ayuso-Fernandez I."/>
            <person name="Pacheco R."/>
            <person name="Padilla G."/>
            <person name="Ferreira P."/>
            <person name="Barriuso J."/>
            <person name="Kellner H."/>
            <person name="Castanera R."/>
            <person name="Alfaro M."/>
            <person name="Ramirez L."/>
            <person name="Pisabarro A.G."/>
            <person name="Kuo A."/>
            <person name="Tritt A."/>
            <person name="Lipzen A."/>
            <person name="He G."/>
            <person name="Yan M."/>
            <person name="Ng V."/>
            <person name="Cullen D."/>
            <person name="Martin F."/>
            <person name="Rosso M.-N."/>
            <person name="Henrissat B."/>
            <person name="Hibbett D."/>
            <person name="Martinez A.T."/>
            <person name="Grigoriev I.V."/>
        </authorList>
    </citation>
    <scope>NUCLEOTIDE SEQUENCE</scope>
    <source>
        <strain evidence="2">AH 44721</strain>
    </source>
</reference>
<feature type="region of interest" description="Disordered" evidence="1">
    <location>
        <begin position="74"/>
        <end position="108"/>
    </location>
</feature>
<sequence length="163" mass="16598">MHQVHEEQARILSGALSHATELEIAVGCLTLNSPTDSTSKQSCANSLLTPAPTPTLAPPAPTAALATALLAPPAPPPALAPALTPSPAPALTDGLTPGLTPDVTTGPLTDILAPLQTANLSSPQSSFSPPSPIAPETYGFAPPHFHPGFEMLELVLRVMSLNP</sequence>
<dbReference type="AlphaFoldDB" id="A0A9P5TFF2"/>
<evidence type="ECO:0000256" key="1">
    <source>
        <dbReference type="SAM" id="MobiDB-lite"/>
    </source>
</evidence>
<accession>A0A9P5TFF2</accession>
<keyword evidence="3" id="KW-1185">Reference proteome</keyword>
<evidence type="ECO:0000313" key="2">
    <source>
        <dbReference type="EMBL" id="KAF8867646.1"/>
    </source>
</evidence>
<dbReference type="EMBL" id="JADNYJ010000996">
    <property type="protein sequence ID" value="KAF8867646.1"/>
    <property type="molecule type" value="Genomic_DNA"/>
</dbReference>
<comment type="caution">
    <text evidence="2">The sequence shown here is derived from an EMBL/GenBank/DDBJ whole genome shotgun (WGS) entry which is preliminary data.</text>
</comment>
<name>A0A9P5TFF2_GYMJU</name>
<dbReference type="Proteomes" id="UP000724874">
    <property type="component" value="Unassembled WGS sequence"/>
</dbReference>
<evidence type="ECO:0000313" key="3">
    <source>
        <dbReference type="Proteomes" id="UP000724874"/>
    </source>
</evidence>
<feature type="compositionally biased region" description="Pro residues" evidence="1">
    <location>
        <begin position="74"/>
        <end position="88"/>
    </location>
</feature>
<protein>
    <submittedName>
        <fullName evidence="2">Uncharacterized protein</fullName>
    </submittedName>
</protein>
<proteinExistence type="predicted"/>